<feature type="transmembrane region" description="Helical" evidence="12">
    <location>
        <begin position="115"/>
        <end position="133"/>
    </location>
</feature>
<dbReference type="InterPro" id="IPR006593">
    <property type="entry name" value="Cyt_b561/ferric_Rdtase_TM"/>
</dbReference>
<feature type="compositionally biased region" description="Polar residues" evidence="11">
    <location>
        <begin position="1"/>
        <end position="14"/>
    </location>
</feature>
<comment type="caution">
    <text evidence="14">The sequence shown here is derived from an EMBL/GenBank/DDBJ whole genome shotgun (WGS) entry which is preliminary data.</text>
</comment>
<comment type="cofactor">
    <cofactor evidence="1">
        <name>heme b</name>
        <dbReference type="ChEBI" id="CHEBI:60344"/>
    </cofactor>
</comment>
<feature type="compositionally biased region" description="Low complexity" evidence="11">
    <location>
        <begin position="611"/>
        <end position="636"/>
    </location>
</feature>
<evidence type="ECO:0000256" key="6">
    <source>
        <dbReference type="ARBA" id="ARBA00022723"/>
    </source>
</evidence>
<dbReference type="OrthoDB" id="432881at2759"/>
<accession>A0A4U0VQ65</accession>
<dbReference type="STRING" id="331657.A0A4U0VQ65"/>
<evidence type="ECO:0000259" key="13">
    <source>
        <dbReference type="PROSITE" id="PS50939"/>
    </source>
</evidence>
<feature type="transmembrane region" description="Helical" evidence="12">
    <location>
        <begin position="145"/>
        <end position="168"/>
    </location>
</feature>
<feature type="non-terminal residue" evidence="14">
    <location>
        <position position="761"/>
    </location>
</feature>
<proteinExistence type="predicted"/>
<keyword evidence="7" id="KW-0249">Electron transport</keyword>
<evidence type="ECO:0000256" key="8">
    <source>
        <dbReference type="ARBA" id="ARBA00022989"/>
    </source>
</evidence>
<dbReference type="PANTHER" id="PTHR15422">
    <property type="entry name" value="OS05G0565100 PROTEIN"/>
    <property type="match status" value="1"/>
</dbReference>
<feature type="compositionally biased region" description="Polar residues" evidence="11">
    <location>
        <begin position="261"/>
        <end position="270"/>
    </location>
</feature>
<dbReference type="Proteomes" id="UP000308768">
    <property type="component" value="Unassembled WGS sequence"/>
</dbReference>
<dbReference type="GO" id="GO:0140575">
    <property type="term" value="F:transmembrane monodehydroascorbate reductase activity"/>
    <property type="evidence" value="ECO:0007669"/>
    <property type="project" value="InterPro"/>
</dbReference>
<evidence type="ECO:0000313" key="14">
    <source>
        <dbReference type="EMBL" id="TKA51657.1"/>
    </source>
</evidence>
<evidence type="ECO:0000256" key="9">
    <source>
        <dbReference type="ARBA" id="ARBA00023004"/>
    </source>
</evidence>
<feature type="region of interest" description="Disordered" evidence="11">
    <location>
        <begin position="597"/>
        <end position="655"/>
    </location>
</feature>
<evidence type="ECO:0000256" key="7">
    <source>
        <dbReference type="ARBA" id="ARBA00022982"/>
    </source>
</evidence>
<keyword evidence="5 12" id="KW-0812">Transmembrane</keyword>
<evidence type="ECO:0000256" key="5">
    <source>
        <dbReference type="ARBA" id="ARBA00022692"/>
    </source>
</evidence>
<dbReference type="CDD" id="cd08761">
    <property type="entry name" value="Cyt_b561_CYB561D2_like"/>
    <property type="match status" value="1"/>
</dbReference>
<feature type="domain" description="Cytochrome b561" evidence="13">
    <location>
        <begin position="40"/>
        <end position="241"/>
    </location>
</feature>
<keyword evidence="10 12" id="KW-0472">Membrane</keyword>
<feature type="transmembrane region" description="Helical" evidence="12">
    <location>
        <begin position="38"/>
        <end position="62"/>
    </location>
</feature>
<organism evidence="14 15">
    <name type="scientific">Cryomyces minteri</name>
    <dbReference type="NCBI Taxonomy" id="331657"/>
    <lineage>
        <taxon>Eukaryota</taxon>
        <taxon>Fungi</taxon>
        <taxon>Dikarya</taxon>
        <taxon>Ascomycota</taxon>
        <taxon>Pezizomycotina</taxon>
        <taxon>Dothideomycetes</taxon>
        <taxon>Dothideomycetes incertae sedis</taxon>
        <taxon>Cryomyces</taxon>
    </lineage>
</organism>
<dbReference type="GO" id="GO:0016020">
    <property type="term" value="C:membrane"/>
    <property type="evidence" value="ECO:0007669"/>
    <property type="project" value="UniProtKB-SubCell"/>
</dbReference>
<evidence type="ECO:0000256" key="3">
    <source>
        <dbReference type="ARBA" id="ARBA00022448"/>
    </source>
</evidence>
<gene>
    <name evidence="14" type="ORF">B0A49_12111</name>
</gene>
<feature type="region of interest" description="Disordered" evidence="11">
    <location>
        <begin position="1"/>
        <end position="31"/>
    </location>
</feature>
<evidence type="ECO:0000256" key="1">
    <source>
        <dbReference type="ARBA" id="ARBA00001970"/>
    </source>
</evidence>
<feature type="transmembrane region" description="Helical" evidence="12">
    <location>
        <begin position="74"/>
        <end position="94"/>
    </location>
</feature>
<evidence type="ECO:0000256" key="2">
    <source>
        <dbReference type="ARBA" id="ARBA00004141"/>
    </source>
</evidence>
<dbReference type="EMBL" id="NAJN01002521">
    <property type="protein sequence ID" value="TKA51657.1"/>
    <property type="molecule type" value="Genomic_DNA"/>
</dbReference>
<dbReference type="Pfam" id="PF03188">
    <property type="entry name" value="Cytochrom_B561"/>
    <property type="match status" value="1"/>
</dbReference>
<name>A0A4U0VQ65_9PEZI</name>
<evidence type="ECO:0000256" key="4">
    <source>
        <dbReference type="ARBA" id="ARBA00022617"/>
    </source>
</evidence>
<feature type="compositionally biased region" description="Low complexity" evidence="11">
    <location>
        <begin position="271"/>
        <end position="284"/>
    </location>
</feature>
<keyword evidence="4" id="KW-0349">Heme</keyword>
<reference evidence="14 15" key="1">
    <citation type="submission" date="2017-03" db="EMBL/GenBank/DDBJ databases">
        <title>Genomes of endolithic fungi from Antarctica.</title>
        <authorList>
            <person name="Coleine C."/>
            <person name="Masonjones S."/>
            <person name="Stajich J.E."/>
        </authorList>
    </citation>
    <scope>NUCLEOTIDE SEQUENCE [LARGE SCALE GENOMIC DNA]</scope>
    <source>
        <strain evidence="14 15">CCFEE 5187</strain>
    </source>
</reference>
<dbReference type="AlphaFoldDB" id="A0A4U0VQ65"/>
<keyword evidence="9" id="KW-0408">Iron</keyword>
<dbReference type="Gene3D" id="1.20.120.1770">
    <property type="match status" value="1"/>
</dbReference>
<feature type="transmembrane region" description="Helical" evidence="12">
    <location>
        <begin position="189"/>
        <end position="206"/>
    </location>
</feature>
<feature type="region of interest" description="Disordered" evidence="11">
    <location>
        <begin position="261"/>
        <end position="292"/>
    </location>
</feature>
<evidence type="ECO:0000313" key="15">
    <source>
        <dbReference type="Proteomes" id="UP000308768"/>
    </source>
</evidence>
<feature type="region of interest" description="Disordered" evidence="11">
    <location>
        <begin position="362"/>
        <end position="410"/>
    </location>
</feature>
<evidence type="ECO:0000256" key="10">
    <source>
        <dbReference type="ARBA" id="ARBA00023136"/>
    </source>
</evidence>
<dbReference type="InterPro" id="IPR045150">
    <property type="entry name" value="CYB561D1/2"/>
</dbReference>
<dbReference type="PANTHER" id="PTHR15422:SF45">
    <property type="entry name" value="CYTOCHROME B561 DOMAIN-CONTAINING PROTEIN"/>
    <property type="match status" value="1"/>
</dbReference>
<protein>
    <recommendedName>
        <fullName evidence="13">Cytochrome b561 domain-containing protein</fullName>
    </recommendedName>
</protein>
<feature type="compositionally biased region" description="Polar residues" evidence="11">
    <location>
        <begin position="383"/>
        <end position="399"/>
    </location>
</feature>
<sequence>MASATRTSQQNSTVPGVGEDEPLLGRAGDASQQEGKPLYYNLIIGTAVVAQAGIWILAAIVWGSVFSSDLMLFSAHPLANSAAILFFTQAILILQPTHTKEQKKQGTWVHSSLNAVGLAAGVAGLVVIEYNKIAHKGAHFVSPHAILGLITYVCLVLQAAIGFAQYFLPQIFGGENSAKKLYKYHRASGYLIILLALATVAAATQTDFNRNVLHIQLWAVLVASVITLVGVLPRIKKQKITKTNSGRDHLKALRYEDTTTAKAPIQTRTGSPTSPSSSTTPPSTEDASERSRIISDIQRLPFKVRYHPPVEVKRDSGIAPSTSTTGIEFNAEGTSNSGGISKVSNVPAVVIQDESLPVRTDVSHTPFSRRRMREARVPDAPASSLQRSGSFKGITTSIPTGDFGDFTSPDRLEFSNRGSMLFGGKKMNDTIGNQPNGLVGLVSGRRKPSVHMTQHVPQEPRALSADAIVFSEKVRSMYEHGDEKAAEWTRQQGAPATHALKNLRQDDSPLPQGDCQTLKVDKTRDRAVDQASNAFAANRRESGIKKQPFETAGGIEDWEDVDGQEVDRYGFIILKKQLSRGASPEPQAIQRVSTALKLASESPRQKRTLHRGPSSAKSSRSAAPSRASSALSVRPPGSCSGQDDKSGGLSSNPFRFRDRRLMDEASDMLTLPPGFSDIAEEDESGRAVTSMKEREFNREEKWRKMARVTAQTTVKGGGMTFSFDTRDPKVISRTWKGIPDRWRASAWHSFLSSSAKARGAH</sequence>
<feature type="transmembrane region" description="Helical" evidence="12">
    <location>
        <begin position="212"/>
        <end position="232"/>
    </location>
</feature>
<dbReference type="GO" id="GO:0046872">
    <property type="term" value="F:metal ion binding"/>
    <property type="evidence" value="ECO:0007669"/>
    <property type="project" value="UniProtKB-KW"/>
</dbReference>
<comment type="subcellular location">
    <subcellularLocation>
        <location evidence="2">Membrane</location>
        <topology evidence="2">Multi-pass membrane protein</topology>
    </subcellularLocation>
</comment>
<keyword evidence="6" id="KW-0479">Metal-binding</keyword>
<keyword evidence="8 12" id="KW-1133">Transmembrane helix</keyword>
<evidence type="ECO:0000256" key="12">
    <source>
        <dbReference type="SAM" id="Phobius"/>
    </source>
</evidence>
<keyword evidence="15" id="KW-1185">Reference proteome</keyword>
<keyword evidence="3" id="KW-0813">Transport</keyword>
<evidence type="ECO:0000256" key="11">
    <source>
        <dbReference type="SAM" id="MobiDB-lite"/>
    </source>
</evidence>
<dbReference type="PROSITE" id="PS50939">
    <property type="entry name" value="CYTOCHROME_B561"/>
    <property type="match status" value="1"/>
</dbReference>
<dbReference type="SMART" id="SM00665">
    <property type="entry name" value="B561"/>
    <property type="match status" value="1"/>
</dbReference>